<evidence type="ECO:0000256" key="2">
    <source>
        <dbReference type="ARBA" id="ARBA00006275"/>
    </source>
</evidence>
<keyword evidence="5" id="KW-0998">Cell outer membrane</keyword>
<evidence type="ECO:0000256" key="3">
    <source>
        <dbReference type="ARBA" id="ARBA00022729"/>
    </source>
</evidence>
<dbReference type="OrthoDB" id="5694214at2"/>
<evidence type="ECO:0000256" key="4">
    <source>
        <dbReference type="ARBA" id="ARBA00023136"/>
    </source>
</evidence>
<feature type="domain" description="RagB/SusD" evidence="6">
    <location>
        <begin position="277"/>
        <end position="535"/>
    </location>
</feature>
<accession>A0A285ZT19</accession>
<dbReference type="CDD" id="cd08977">
    <property type="entry name" value="SusD"/>
    <property type="match status" value="1"/>
</dbReference>
<dbReference type="Pfam" id="PF07980">
    <property type="entry name" value="SusD_RagB"/>
    <property type="match status" value="1"/>
</dbReference>
<dbReference type="Gene3D" id="1.25.40.390">
    <property type="match status" value="1"/>
</dbReference>
<dbReference type="EMBL" id="OCMT01000001">
    <property type="protein sequence ID" value="SOD12788.1"/>
    <property type="molecule type" value="Genomic_DNA"/>
</dbReference>
<protein>
    <submittedName>
        <fullName evidence="8">Starch-binding associating with outer membrane</fullName>
    </submittedName>
</protein>
<dbReference type="GO" id="GO:0009279">
    <property type="term" value="C:cell outer membrane"/>
    <property type="evidence" value="ECO:0007669"/>
    <property type="project" value="UniProtKB-SubCell"/>
</dbReference>
<gene>
    <name evidence="8" type="ORF">SAMN06297358_0850</name>
</gene>
<dbReference type="SUPFAM" id="SSF48452">
    <property type="entry name" value="TPR-like"/>
    <property type="match status" value="1"/>
</dbReference>
<comment type="subcellular location">
    <subcellularLocation>
        <location evidence="1">Cell outer membrane</location>
    </subcellularLocation>
</comment>
<sequence length="535" mass="60579">MKRIIYLMCILLILPFTSCKKFLETEPSDFKTPENHFNTESELNTALVGVYNKLADERTYRRGLFTYLAISDEFFYRNVSTASIYVLDFDAAHVDIGRFWEALYQGIDRANTLLENINKPVMDEQKRNNIRGEALFLRAYYYFLLADNFGGVPLKLTSTKIPTETPLPRAQLKDVYTQILKDMTEAYPLVLDIKKDPLDKTDTGIEYSERITKSAVAGILAKVCLTMAGQPLNDQSKYSEALKWSELVINSGRHVLNSDYKQIFINAAKDQQDTKECIWEIGFYGNNTGNFMQGGTLGISNGITSTDLVDPGYSTGSINTTARLYNLYDATDVRRDWCIAPFRYTTTNNVTTQTAWTSAQIYDRNIGKWRRTYESVTPKVKDFNSVNFPVLRYSDVLLMYAEAANAINNGPNALAETYLNQVRRRGHNKPVTVSDPTIDVSVGLSSVRFLEEIQNERAREFAFEGMRQHDLKRWGIYVTKMNTLATEITAGAPTNWRYAASAGKNTSARNLLFPIPNSEVVLNPGIGINDQNPGW</sequence>
<evidence type="ECO:0000313" key="9">
    <source>
        <dbReference type="Proteomes" id="UP000219281"/>
    </source>
</evidence>
<name>A0A285ZT19_9SPHI</name>
<evidence type="ECO:0000256" key="1">
    <source>
        <dbReference type="ARBA" id="ARBA00004442"/>
    </source>
</evidence>
<feature type="domain" description="SusD-like N-terminal" evidence="7">
    <location>
        <begin position="21"/>
        <end position="225"/>
    </location>
</feature>
<evidence type="ECO:0000313" key="8">
    <source>
        <dbReference type="EMBL" id="SOD12788.1"/>
    </source>
</evidence>
<evidence type="ECO:0000256" key="5">
    <source>
        <dbReference type="ARBA" id="ARBA00023237"/>
    </source>
</evidence>
<keyword evidence="9" id="KW-1185">Reference proteome</keyword>
<proteinExistence type="inferred from homology"/>
<keyword evidence="3" id="KW-0732">Signal</keyword>
<organism evidence="8 9">
    <name type="scientific">Pedobacter xixiisoli</name>
    <dbReference type="NCBI Taxonomy" id="1476464"/>
    <lineage>
        <taxon>Bacteria</taxon>
        <taxon>Pseudomonadati</taxon>
        <taxon>Bacteroidota</taxon>
        <taxon>Sphingobacteriia</taxon>
        <taxon>Sphingobacteriales</taxon>
        <taxon>Sphingobacteriaceae</taxon>
        <taxon>Pedobacter</taxon>
    </lineage>
</organism>
<dbReference type="InterPro" id="IPR012944">
    <property type="entry name" value="SusD_RagB_dom"/>
</dbReference>
<comment type="similarity">
    <text evidence="2">Belongs to the SusD family.</text>
</comment>
<dbReference type="Proteomes" id="UP000219281">
    <property type="component" value="Unassembled WGS sequence"/>
</dbReference>
<dbReference type="AlphaFoldDB" id="A0A285ZT19"/>
<evidence type="ECO:0000259" key="7">
    <source>
        <dbReference type="Pfam" id="PF14322"/>
    </source>
</evidence>
<dbReference type="InterPro" id="IPR011990">
    <property type="entry name" value="TPR-like_helical_dom_sf"/>
</dbReference>
<dbReference type="InterPro" id="IPR033985">
    <property type="entry name" value="SusD-like_N"/>
</dbReference>
<dbReference type="RefSeq" id="WP_097129032.1">
    <property type="nucleotide sequence ID" value="NZ_OCMT01000001.1"/>
</dbReference>
<keyword evidence="4" id="KW-0472">Membrane</keyword>
<reference evidence="9" key="1">
    <citation type="submission" date="2017-09" db="EMBL/GenBank/DDBJ databases">
        <authorList>
            <person name="Varghese N."/>
            <person name="Submissions S."/>
        </authorList>
    </citation>
    <scope>NUCLEOTIDE SEQUENCE [LARGE SCALE GENOMIC DNA]</scope>
    <source>
        <strain evidence="9">CGMCC 1.12803</strain>
    </source>
</reference>
<evidence type="ECO:0000259" key="6">
    <source>
        <dbReference type="Pfam" id="PF07980"/>
    </source>
</evidence>
<dbReference type="Pfam" id="PF14322">
    <property type="entry name" value="SusD-like_3"/>
    <property type="match status" value="1"/>
</dbReference>